<evidence type="ECO:0000313" key="1">
    <source>
        <dbReference type="EMBL" id="MEF3831885.1"/>
    </source>
</evidence>
<name>A0ABU7XPZ2_9FLAO</name>
<dbReference type="Proteomes" id="UP001337305">
    <property type="component" value="Unassembled WGS sequence"/>
</dbReference>
<sequence length="280" mass="31621">MKENKIVLQTPSNAVRVFAGFAAQRLSLNLEDSEEEIHRKRGEFFSELGGTFMPGTPLMQARLGLSAYLPAVIDPGVGSHLPDEVAIIVYVSQEIYNKFRGTSLSRRMYTRSHHAAFNMGASSAQFPGNIDEPSNRPTNGVTSWAWYLFDKDFDWQAGQTRVVMSIPVKRNVNLISETDLITFHKSNADMLQSMGCDQLITLYHPDYIVNWMYTSDGVDADFDTSVLTPANYKVFRDLPCETKHVVSDEDEGIEISGTSAFNFRFSRYLKFFNHKKTDDG</sequence>
<reference evidence="1 2" key="1">
    <citation type="submission" date="2022-09" db="EMBL/GenBank/DDBJ databases">
        <title>Genome sequencing of Flavivirga sp. MEBiC05379.</title>
        <authorList>
            <person name="Oh H.-M."/>
            <person name="Kwon K.K."/>
            <person name="Park M.J."/>
            <person name="Yang S.-H."/>
        </authorList>
    </citation>
    <scope>NUCLEOTIDE SEQUENCE [LARGE SCALE GENOMIC DNA]</scope>
    <source>
        <strain evidence="1 2">MEBiC05379</strain>
    </source>
</reference>
<keyword evidence="2" id="KW-1185">Reference proteome</keyword>
<evidence type="ECO:0008006" key="3">
    <source>
        <dbReference type="Google" id="ProtNLM"/>
    </source>
</evidence>
<protein>
    <recommendedName>
        <fullName evidence="3">RES domain-containing protein</fullName>
    </recommendedName>
</protein>
<accession>A0ABU7XPZ2</accession>
<evidence type="ECO:0000313" key="2">
    <source>
        <dbReference type="Proteomes" id="UP001337305"/>
    </source>
</evidence>
<organism evidence="1 2">
    <name type="scientific">Flavivirga spongiicola</name>
    <dbReference type="NCBI Taxonomy" id="421621"/>
    <lineage>
        <taxon>Bacteria</taxon>
        <taxon>Pseudomonadati</taxon>
        <taxon>Bacteroidota</taxon>
        <taxon>Flavobacteriia</taxon>
        <taxon>Flavobacteriales</taxon>
        <taxon>Flavobacteriaceae</taxon>
        <taxon>Flavivirga</taxon>
    </lineage>
</organism>
<proteinExistence type="predicted"/>
<comment type="caution">
    <text evidence="1">The sequence shown here is derived from an EMBL/GenBank/DDBJ whole genome shotgun (WGS) entry which is preliminary data.</text>
</comment>
<dbReference type="RefSeq" id="WP_303308883.1">
    <property type="nucleotide sequence ID" value="NZ_JAODOP010000001.1"/>
</dbReference>
<dbReference type="EMBL" id="JAODOP010000001">
    <property type="protein sequence ID" value="MEF3831885.1"/>
    <property type="molecule type" value="Genomic_DNA"/>
</dbReference>
<gene>
    <name evidence="1" type="ORF">N1F79_01980</name>
</gene>